<dbReference type="CDD" id="cd11030">
    <property type="entry name" value="CYP105-like"/>
    <property type="match status" value="1"/>
</dbReference>
<dbReference type="PROSITE" id="PS00086">
    <property type="entry name" value="CYTOCHROME_P450"/>
    <property type="match status" value="1"/>
</dbReference>
<dbReference type="Gene3D" id="1.10.630.10">
    <property type="entry name" value="Cytochrome P450"/>
    <property type="match status" value="1"/>
</dbReference>
<dbReference type="Pfam" id="PF00067">
    <property type="entry name" value="p450"/>
    <property type="match status" value="1"/>
</dbReference>
<evidence type="ECO:0000256" key="3">
    <source>
        <dbReference type="ARBA" id="ARBA00022723"/>
    </source>
</evidence>
<sequence length="408" mass="44464">MSQTEDSNAVCPAFPARREAPFEVPAEYVGWRDSGPLKKVTLPSGAPAWVVTRYEEVRTLLSDIEVTNGVTANRLSPHFPNTRSGVIGVDQASNIVFMDEPQHGKLRRALASSFSAKTINSMRPGIQKTIDDVLDRMLEAGSPADLHQAFSLPIPSGMICQLLGMPYEDHEFFETVTVKLLSRTTTAEDHAASQQSLFDYLRKAVQERDANPTEDDLIGRLIINNVRKGSMTLDQVAGLSLVMLIAGHETTANSLTMITAHLLSHPELTQMLLADPSVVTDLIEEELRVTSISDVIMARQAVRDFELGGCPVKAGEGIIPLGGAANYDPRVFEDPAVVNLSRASRNHLAFGFGVHACIGQNLARVELELALTTLLARIPSIRLEVAVDTIDFKHDAMVFGAYGLPVAW</sequence>
<evidence type="ECO:0000256" key="1">
    <source>
        <dbReference type="ARBA" id="ARBA00010617"/>
    </source>
</evidence>
<dbReference type="GO" id="GO:0005506">
    <property type="term" value="F:iron ion binding"/>
    <property type="evidence" value="ECO:0007669"/>
    <property type="project" value="InterPro"/>
</dbReference>
<dbReference type="STRING" id="1834516.BL253_34560"/>
<evidence type="ECO:0000256" key="7">
    <source>
        <dbReference type="RuleBase" id="RU000461"/>
    </source>
</evidence>
<keyword evidence="9" id="KW-1185">Reference proteome</keyword>
<dbReference type="PRINTS" id="PR00385">
    <property type="entry name" value="P450"/>
</dbReference>
<accession>A0A1V2I0V4</accession>
<dbReference type="Proteomes" id="UP000188929">
    <property type="component" value="Unassembled WGS sequence"/>
</dbReference>
<dbReference type="RefSeq" id="WP_076822094.1">
    <property type="nucleotide sequence ID" value="NZ_MOMC01000097.1"/>
</dbReference>
<gene>
    <name evidence="8" type="ORF">BL253_34560</name>
</gene>
<dbReference type="AlphaFoldDB" id="A0A1V2I0V4"/>
<dbReference type="OrthoDB" id="502624at2"/>
<dbReference type="InterPro" id="IPR002397">
    <property type="entry name" value="Cyt_P450_B"/>
</dbReference>
<protein>
    <recommendedName>
        <fullName evidence="10">Cytochrome</fullName>
    </recommendedName>
</protein>
<dbReference type="PANTHER" id="PTHR46696">
    <property type="entry name" value="P450, PUTATIVE (EUROFUNG)-RELATED"/>
    <property type="match status" value="1"/>
</dbReference>
<dbReference type="PRINTS" id="PR00359">
    <property type="entry name" value="BP450"/>
</dbReference>
<dbReference type="FunFam" id="1.10.630.10:FF:000018">
    <property type="entry name" value="Cytochrome P450 monooxygenase"/>
    <property type="match status" value="1"/>
</dbReference>
<evidence type="ECO:0008006" key="10">
    <source>
        <dbReference type="Google" id="ProtNLM"/>
    </source>
</evidence>
<keyword evidence="4 7" id="KW-0560">Oxidoreductase</keyword>
<proteinExistence type="inferred from homology"/>
<dbReference type="PANTHER" id="PTHR46696:SF1">
    <property type="entry name" value="CYTOCHROME P450 YJIB-RELATED"/>
    <property type="match status" value="1"/>
</dbReference>
<organism evidence="8 9">
    <name type="scientific">Pseudofrankia asymbiotica</name>
    <dbReference type="NCBI Taxonomy" id="1834516"/>
    <lineage>
        <taxon>Bacteria</taxon>
        <taxon>Bacillati</taxon>
        <taxon>Actinomycetota</taxon>
        <taxon>Actinomycetes</taxon>
        <taxon>Frankiales</taxon>
        <taxon>Frankiaceae</taxon>
        <taxon>Pseudofrankia</taxon>
    </lineage>
</organism>
<dbReference type="InterPro" id="IPR001128">
    <property type="entry name" value="Cyt_P450"/>
</dbReference>
<evidence type="ECO:0000256" key="2">
    <source>
        <dbReference type="ARBA" id="ARBA00022617"/>
    </source>
</evidence>
<dbReference type="GO" id="GO:0020037">
    <property type="term" value="F:heme binding"/>
    <property type="evidence" value="ECO:0007669"/>
    <property type="project" value="InterPro"/>
</dbReference>
<evidence type="ECO:0000256" key="5">
    <source>
        <dbReference type="ARBA" id="ARBA00023004"/>
    </source>
</evidence>
<comment type="similarity">
    <text evidence="1 7">Belongs to the cytochrome P450 family.</text>
</comment>
<keyword evidence="2 7" id="KW-0349">Heme</keyword>
<evidence type="ECO:0000313" key="9">
    <source>
        <dbReference type="Proteomes" id="UP000188929"/>
    </source>
</evidence>
<name>A0A1V2I0V4_9ACTN</name>
<keyword evidence="3 7" id="KW-0479">Metal-binding</keyword>
<dbReference type="InterPro" id="IPR036396">
    <property type="entry name" value="Cyt_P450_sf"/>
</dbReference>
<reference evidence="9" key="1">
    <citation type="submission" date="2016-10" db="EMBL/GenBank/DDBJ databases">
        <title>Frankia sp. NRRL B-16386 Genome sequencing.</title>
        <authorList>
            <person name="Ghodhbane-Gtari F."/>
            <person name="Swanson E."/>
            <person name="Gueddou A."/>
            <person name="Hezbri K."/>
            <person name="Ktari K."/>
            <person name="Nouioui I."/>
            <person name="Morris K."/>
            <person name="Simpson S."/>
            <person name="Abebe-Akele F."/>
            <person name="Thomas K."/>
            <person name="Gtari M."/>
            <person name="Tisa L.S."/>
        </authorList>
    </citation>
    <scope>NUCLEOTIDE SEQUENCE [LARGE SCALE GENOMIC DNA]</scope>
    <source>
        <strain evidence="9">NRRL B-16386</strain>
    </source>
</reference>
<comment type="caution">
    <text evidence="8">The sequence shown here is derived from an EMBL/GenBank/DDBJ whole genome shotgun (WGS) entry which is preliminary data.</text>
</comment>
<dbReference type="EMBL" id="MOMC01000097">
    <property type="protein sequence ID" value="ONH22851.1"/>
    <property type="molecule type" value="Genomic_DNA"/>
</dbReference>
<dbReference type="GO" id="GO:0016705">
    <property type="term" value="F:oxidoreductase activity, acting on paired donors, with incorporation or reduction of molecular oxygen"/>
    <property type="evidence" value="ECO:0007669"/>
    <property type="project" value="InterPro"/>
</dbReference>
<evidence type="ECO:0000313" key="8">
    <source>
        <dbReference type="EMBL" id="ONH22851.1"/>
    </source>
</evidence>
<dbReference type="GO" id="GO:0004497">
    <property type="term" value="F:monooxygenase activity"/>
    <property type="evidence" value="ECO:0007669"/>
    <property type="project" value="UniProtKB-KW"/>
</dbReference>
<evidence type="ECO:0000256" key="4">
    <source>
        <dbReference type="ARBA" id="ARBA00023002"/>
    </source>
</evidence>
<keyword evidence="5 7" id="KW-0408">Iron</keyword>
<dbReference type="InterPro" id="IPR017972">
    <property type="entry name" value="Cyt_P450_CS"/>
</dbReference>
<evidence type="ECO:0000256" key="6">
    <source>
        <dbReference type="ARBA" id="ARBA00023033"/>
    </source>
</evidence>
<dbReference type="SUPFAM" id="SSF48264">
    <property type="entry name" value="Cytochrome P450"/>
    <property type="match status" value="1"/>
</dbReference>
<keyword evidence="6 7" id="KW-0503">Monooxygenase</keyword>